<dbReference type="RefSeq" id="WP_156788646.1">
    <property type="nucleotide sequence ID" value="NZ_JBEPMC010000020.1"/>
</dbReference>
<comment type="caution">
    <text evidence="1">The sequence shown here is derived from an EMBL/GenBank/DDBJ whole genome shotgun (WGS) entry which is preliminary data.</text>
</comment>
<organism evidence="1 2">
    <name type="scientific">Mesorhizobium robiniae</name>
    <dbReference type="NCBI Taxonomy" id="559315"/>
    <lineage>
        <taxon>Bacteria</taxon>
        <taxon>Pseudomonadati</taxon>
        <taxon>Pseudomonadota</taxon>
        <taxon>Alphaproteobacteria</taxon>
        <taxon>Hyphomicrobiales</taxon>
        <taxon>Phyllobacteriaceae</taxon>
        <taxon>Mesorhizobium</taxon>
    </lineage>
</organism>
<dbReference type="Proteomes" id="UP001549204">
    <property type="component" value="Unassembled WGS sequence"/>
</dbReference>
<keyword evidence="2" id="KW-1185">Reference proteome</keyword>
<proteinExistence type="predicted"/>
<reference evidence="1 2" key="1">
    <citation type="submission" date="2024-06" db="EMBL/GenBank/DDBJ databases">
        <title>Genomic Encyclopedia of Type Strains, Phase IV (KMG-IV): sequencing the most valuable type-strain genomes for metagenomic binning, comparative biology and taxonomic classification.</title>
        <authorList>
            <person name="Goeker M."/>
        </authorList>
    </citation>
    <scope>NUCLEOTIDE SEQUENCE [LARGE SCALE GENOMIC DNA]</scope>
    <source>
        <strain evidence="1 2">DSM 100022</strain>
    </source>
</reference>
<dbReference type="EMBL" id="JBEPMC010000020">
    <property type="protein sequence ID" value="MET3583649.1"/>
    <property type="molecule type" value="Genomic_DNA"/>
</dbReference>
<evidence type="ECO:0000313" key="2">
    <source>
        <dbReference type="Proteomes" id="UP001549204"/>
    </source>
</evidence>
<accession>A0ABV2GZD3</accession>
<name>A0ABV2GZD3_9HYPH</name>
<gene>
    <name evidence="1" type="ORF">ABID19_006714</name>
</gene>
<evidence type="ECO:0008006" key="3">
    <source>
        <dbReference type="Google" id="ProtNLM"/>
    </source>
</evidence>
<sequence>MKELHLRDISTIEAANAPDKDRPFALQGKYLRMVQRLVKAWRMENGWTSSSIAVR</sequence>
<evidence type="ECO:0000313" key="1">
    <source>
        <dbReference type="EMBL" id="MET3583649.1"/>
    </source>
</evidence>
<protein>
    <recommendedName>
        <fullName evidence="3">Transcriptional regulator</fullName>
    </recommendedName>
</protein>